<keyword evidence="4" id="KW-0663">Pyridoxal phosphate</keyword>
<dbReference type="GO" id="GO:0008483">
    <property type="term" value="F:transaminase activity"/>
    <property type="evidence" value="ECO:0007669"/>
    <property type="project" value="UniProtKB-KW"/>
</dbReference>
<feature type="domain" description="Aminotransferase class V" evidence="8">
    <location>
        <begin position="2"/>
        <end position="360"/>
    </location>
</feature>
<sequence length="373" mass="41572">MIYLDYAANTPVNEEVLGNFVEITNHYIANPNSTHKLGRDAKELMDDATDKIASMLGVRTSEIIYTSGATESNNLAIKGIANQYKKFGKHIITTYLEHSSVTGAITALSNQGYEVDFVDILEDGSIDLVHLKELLREDTILVSFCYVDSEVGIIQDINAIHDVIKEYPNCHFHVDATQAIGKIPVNLKDIDLITFTAHKFYGLDGCGVLIKKDSVQLEPMIHGGISTTIYRSGTPTLALIASTRKAMELVMEPMDKNLEHVNMLNGLLRNRLSEYKKVRINSPINASPYILNISIPGVKSMEFQNELEKNDVYVSTKSACCQANTASRPVYALTKDRKVALSTIRVSLSHYTTKKEIEEFLTIFDGIYKNLVK</sequence>
<dbReference type="GO" id="GO:0046872">
    <property type="term" value="F:metal ion binding"/>
    <property type="evidence" value="ECO:0007669"/>
    <property type="project" value="UniProtKB-KW"/>
</dbReference>
<dbReference type="PANTHER" id="PTHR11601">
    <property type="entry name" value="CYSTEINE DESULFURYLASE FAMILY MEMBER"/>
    <property type="match status" value="1"/>
</dbReference>
<dbReference type="Pfam" id="PF00266">
    <property type="entry name" value="Aminotran_5"/>
    <property type="match status" value="1"/>
</dbReference>
<dbReference type="RefSeq" id="WP_271715695.1">
    <property type="nucleotide sequence ID" value="NZ_AP024169.1"/>
</dbReference>
<keyword evidence="6" id="KW-0411">Iron-sulfur</keyword>
<dbReference type="GO" id="GO:0051536">
    <property type="term" value="F:iron-sulfur cluster binding"/>
    <property type="evidence" value="ECO:0007669"/>
    <property type="project" value="UniProtKB-KW"/>
</dbReference>
<keyword evidence="5" id="KW-0408">Iron</keyword>
<dbReference type="InterPro" id="IPR015421">
    <property type="entry name" value="PyrdxlP-dep_Trfase_major"/>
</dbReference>
<dbReference type="Proteomes" id="UP000595897">
    <property type="component" value="Chromosome"/>
</dbReference>
<dbReference type="KEGG" id="ahb:bsdtb5_17740"/>
<dbReference type="Gene3D" id="3.40.640.10">
    <property type="entry name" value="Type I PLP-dependent aspartate aminotransferase-like (Major domain)"/>
    <property type="match status" value="1"/>
</dbReference>
<organism evidence="9 10">
    <name type="scientific">Anaeromicropila herbilytica</name>
    <dbReference type="NCBI Taxonomy" id="2785025"/>
    <lineage>
        <taxon>Bacteria</taxon>
        <taxon>Bacillati</taxon>
        <taxon>Bacillota</taxon>
        <taxon>Clostridia</taxon>
        <taxon>Lachnospirales</taxon>
        <taxon>Lachnospiraceae</taxon>
        <taxon>Anaeromicropila</taxon>
    </lineage>
</organism>
<evidence type="ECO:0000256" key="1">
    <source>
        <dbReference type="ARBA" id="ARBA00001933"/>
    </source>
</evidence>
<evidence type="ECO:0000256" key="7">
    <source>
        <dbReference type="RuleBase" id="RU004504"/>
    </source>
</evidence>
<dbReference type="PROSITE" id="PS00595">
    <property type="entry name" value="AA_TRANSFER_CLASS_5"/>
    <property type="match status" value="1"/>
</dbReference>
<evidence type="ECO:0000256" key="3">
    <source>
        <dbReference type="ARBA" id="ARBA00022723"/>
    </source>
</evidence>
<comment type="cofactor">
    <cofactor evidence="1 7">
        <name>pyridoxal 5'-phosphate</name>
        <dbReference type="ChEBI" id="CHEBI:597326"/>
    </cofactor>
</comment>
<dbReference type="InterPro" id="IPR000192">
    <property type="entry name" value="Aminotrans_V_dom"/>
</dbReference>
<evidence type="ECO:0000256" key="4">
    <source>
        <dbReference type="ARBA" id="ARBA00022898"/>
    </source>
</evidence>
<evidence type="ECO:0000256" key="5">
    <source>
        <dbReference type="ARBA" id="ARBA00023004"/>
    </source>
</evidence>
<keyword evidence="3" id="KW-0479">Metal-binding</keyword>
<reference evidence="9 10" key="1">
    <citation type="submission" date="2020-11" db="EMBL/GenBank/DDBJ databases">
        <title>Draft genome sequencing of a Lachnospiraceae strain isolated from anoxic soil subjected to BSD treatment.</title>
        <authorList>
            <person name="Uek A."/>
            <person name="Tonouchi A."/>
        </authorList>
    </citation>
    <scope>NUCLEOTIDE SEQUENCE [LARGE SCALE GENOMIC DNA]</scope>
    <source>
        <strain evidence="9 10">TB5</strain>
    </source>
</reference>
<dbReference type="InterPro" id="IPR020578">
    <property type="entry name" value="Aminotrans_V_PyrdxlP_BS"/>
</dbReference>
<dbReference type="InterPro" id="IPR015424">
    <property type="entry name" value="PyrdxlP-dep_Trfase"/>
</dbReference>
<protein>
    <submittedName>
        <fullName evidence="9">Aminotransferase V</fullName>
    </submittedName>
</protein>
<proteinExistence type="inferred from homology"/>
<keyword evidence="9" id="KW-0808">Transferase</keyword>
<dbReference type="InterPro" id="IPR015422">
    <property type="entry name" value="PyrdxlP-dep_Trfase_small"/>
</dbReference>
<dbReference type="AlphaFoldDB" id="A0A7R7EKM1"/>
<dbReference type="Gene3D" id="3.90.1150.10">
    <property type="entry name" value="Aspartate Aminotransferase, domain 1"/>
    <property type="match status" value="1"/>
</dbReference>
<keyword evidence="9" id="KW-0032">Aminotransferase</keyword>
<name>A0A7R7EKM1_9FIRM</name>
<keyword evidence="10" id="KW-1185">Reference proteome</keyword>
<evidence type="ECO:0000313" key="10">
    <source>
        <dbReference type="Proteomes" id="UP000595897"/>
    </source>
</evidence>
<comment type="similarity">
    <text evidence="2">Belongs to the class-V pyridoxal-phosphate-dependent aminotransferase family. NifS/IscS subfamily.</text>
</comment>
<dbReference type="SUPFAM" id="SSF53383">
    <property type="entry name" value="PLP-dependent transferases"/>
    <property type="match status" value="1"/>
</dbReference>
<evidence type="ECO:0000256" key="2">
    <source>
        <dbReference type="ARBA" id="ARBA00006490"/>
    </source>
</evidence>
<evidence type="ECO:0000259" key="8">
    <source>
        <dbReference type="Pfam" id="PF00266"/>
    </source>
</evidence>
<gene>
    <name evidence="9" type="ORF">bsdtb5_17740</name>
</gene>
<dbReference type="EMBL" id="AP024169">
    <property type="protein sequence ID" value="BCN30479.1"/>
    <property type="molecule type" value="Genomic_DNA"/>
</dbReference>
<dbReference type="PANTHER" id="PTHR11601:SF50">
    <property type="entry name" value="CYSTEINE DESULFURASE ISCS 2-RELATED"/>
    <property type="match status" value="1"/>
</dbReference>
<evidence type="ECO:0000313" key="9">
    <source>
        <dbReference type="EMBL" id="BCN30479.1"/>
    </source>
</evidence>
<evidence type="ECO:0000256" key="6">
    <source>
        <dbReference type="ARBA" id="ARBA00023014"/>
    </source>
</evidence>
<dbReference type="PIRSF" id="PIRSF005572">
    <property type="entry name" value="NifS"/>
    <property type="match status" value="1"/>
</dbReference>
<dbReference type="InterPro" id="IPR016454">
    <property type="entry name" value="Cysteine_dSase"/>
</dbReference>
<accession>A0A7R7EKM1</accession>